<dbReference type="FunFam" id="1.10.220.150:FF:000014">
    <property type="entry name" value="ADP-ribosylation factor GTPase-activating protein"/>
    <property type="match status" value="1"/>
</dbReference>
<dbReference type="OrthoDB" id="983479at2759"/>
<feature type="compositionally biased region" description="Polar residues" evidence="6">
    <location>
        <begin position="319"/>
        <end position="328"/>
    </location>
</feature>
<feature type="compositionally biased region" description="Polar residues" evidence="6">
    <location>
        <begin position="146"/>
        <end position="165"/>
    </location>
</feature>
<dbReference type="InterPro" id="IPR038508">
    <property type="entry name" value="ArfGAP_dom_sf"/>
</dbReference>
<feature type="domain" description="Arf-GAP" evidence="7">
    <location>
        <begin position="12"/>
        <end position="128"/>
    </location>
</feature>
<feature type="compositionally biased region" description="Polar residues" evidence="6">
    <location>
        <begin position="214"/>
        <end position="239"/>
    </location>
</feature>
<gene>
    <name evidence="8" type="ORF">LAMI_0F14180G</name>
</gene>
<protein>
    <submittedName>
        <fullName evidence="8">LAMI_0F14180g1_1</fullName>
    </submittedName>
</protein>
<evidence type="ECO:0000259" key="7">
    <source>
        <dbReference type="PROSITE" id="PS50115"/>
    </source>
</evidence>
<dbReference type="InterPro" id="IPR037278">
    <property type="entry name" value="ARFGAP/RecO"/>
</dbReference>
<dbReference type="PANTHER" id="PTHR46395">
    <property type="entry name" value="ADP-RIBOSYLATION FACTOR GTPASE-ACTIVATING PROTEIN 1"/>
    <property type="match status" value="1"/>
</dbReference>
<dbReference type="GO" id="GO:0005096">
    <property type="term" value="F:GTPase activator activity"/>
    <property type="evidence" value="ECO:0007669"/>
    <property type="project" value="UniProtKB-KW"/>
</dbReference>
<feature type="region of interest" description="Disordered" evidence="6">
    <location>
        <begin position="319"/>
        <end position="370"/>
    </location>
</feature>
<feature type="region of interest" description="Disordered" evidence="6">
    <location>
        <begin position="130"/>
        <end position="182"/>
    </location>
</feature>
<name>A0A1G4K416_9SACH</name>
<evidence type="ECO:0000256" key="6">
    <source>
        <dbReference type="SAM" id="MobiDB-lite"/>
    </source>
</evidence>
<reference evidence="9" key="1">
    <citation type="submission" date="2016-03" db="EMBL/GenBank/DDBJ databases">
        <authorList>
            <person name="Devillers H."/>
        </authorList>
    </citation>
    <scope>NUCLEOTIDE SEQUENCE [LARGE SCALE GENOMIC DNA]</scope>
</reference>
<dbReference type="SMART" id="SM00105">
    <property type="entry name" value="ArfGap"/>
    <property type="match status" value="1"/>
</dbReference>
<dbReference type="GO" id="GO:0030100">
    <property type="term" value="P:regulation of endocytosis"/>
    <property type="evidence" value="ECO:0007669"/>
    <property type="project" value="TreeGrafter"/>
</dbReference>
<dbReference type="GO" id="GO:0008270">
    <property type="term" value="F:zinc ion binding"/>
    <property type="evidence" value="ECO:0007669"/>
    <property type="project" value="UniProtKB-KW"/>
</dbReference>
<keyword evidence="9" id="KW-1185">Reference proteome</keyword>
<dbReference type="Proteomes" id="UP000191024">
    <property type="component" value="Chromosome F"/>
</dbReference>
<dbReference type="PANTHER" id="PTHR46395:SF1">
    <property type="entry name" value="ADP-RIBOSYLATION FACTOR GTPASE-ACTIVATING PROTEIN 1"/>
    <property type="match status" value="1"/>
</dbReference>
<accession>A0A1G4K416</accession>
<dbReference type="EMBL" id="LT598467">
    <property type="protein sequence ID" value="SCU98338.1"/>
    <property type="molecule type" value="Genomic_DNA"/>
</dbReference>
<dbReference type="Gene3D" id="1.10.220.150">
    <property type="entry name" value="Arf GTPase activating protein"/>
    <property type="match status" value="1"/>
</dbReference>
<evidence type="ECO:0000313" key="9">
    <source>
        <dbReference type="Proteomes" id="UP000191024"/>
    </source>
</evidence>
<dbReference type="GO" id="GO:0000139">
    <property type="term" value="C:Golgi membrane"/>
    <property type="evidence" value="ECO:0007669"/>
    <property type="project" value="TreeGrafter"/>
</dbReference>
<organism evidence="8 9">
    <name type="scientific">Lachancea mirantina</name>
    <dbReference type="NCBI Taxonomy" id="1230905"/>
    <lineage>
        <taxon>Eukaryota</taxon>
        <taxon>Fungi</taxon>
        <taxon>Dikarya</taxon>
        <taxon>Ascomycota</taxon>
        <taxon>Saccharomycotina</taxon>
        <taxon>Saccharomycetes</taxon>
        <taxon>Saccharomycetales</taxon>
        <taxon>Saccharomycetaceae</taxon>
        <taxon>Lachancea</taxon>
    </lineage>
</organism>
<evidence type="ECO:0000256" key="4">
    <source>
        <dbReference type="ARBA" id="ARBA00022833"/>
    </source>
</evidence>
<dbReference type="PROSITE" id="PS50115">
    <property type="entry name" value="ARFGAP"/>
    <property type="match status" value="1"/>
</dbReference>
<sequence length="370" mass="40818">MSAEWKVDPDNRRRLLKLQKLGGNKKCVDCSAPNPQWASPKFGIFLCLECAGIHRGLGVHISFVRSITMDQFKPEELERMEKGGNEPFTEYLTSHGVDIKLPPKSKYDNPIAADYKEKLTSVVEGTEWVEPDRSGFDASKLGEGSDASTTSVSNSTSQPGRSQGATPLGSRRGTPQLADNQREKNEAYFAELGRKNMTKSDALPPSQGGKYQGFGNTPANPQQPGNGAANPSGTLSLENFQKDPMGTFSKGWNLFSSAISKNLEDVNEGVIKPGMQQMQSRDYSEEARRAATQFGQRFQETSNYGYRAWSNFTKGLQEQYDQGSQSAGADSKYSKLFDGFDAPTPEHAASEPTLNNKPHNESKDDEWEQF</sequence>
<evidence type="ECO:0000256" key="1">
    <source>
        <dbReference type="ARBA" id="ARBA00022468"/>
    </source>
</evidence>
<dbReference type="GO" id="GO:0032012">
    <property type="term" value="P:regulation of ARF protein signal transduction"/>
    <property type="evidence" value="ECO:0007669"/>
    <property type="project" value="TreeGrafter"/>
</dbReference>
<feature type="region of interest" description="Disordered" evidence="6">
    <location>
        <begin position="195"/>
        <end position="243"/>
    </location>
</feature>
<dbReference type="PRINTS" id="PR00405">
    <property type="entry name" value="REVINTRACTNG"/>
</dbReference>
<proteinExistence type="predicted"/>
<evidence type="ECO:0000256" key="3">
    <source>
        <dbReference type="ARBA" id="ARBA00022771"/>
    </source>
</evidence>
<evidence type="ECO:0000256" key="5">
    <source>
        <dbReference type="PROSITE-ProRule" id="PRU00288"/>
    </source>
</evidence>
<dbReference type="STRING" id="1230905.A0A1G4K416"/>
<evidence type="ECO:0000313" key="8">
    <source>
        <dbReference type="EMBL" id="SCU98338.1"/>
    </source>
</evidence>
<keyword evidence="3 5" id="KW-0863">Zinc-finger</keyword>
<keyword evidence="1" id="KW-0343">GTPase activation</keyword>
<dbReference type="Pfam" id="PF01412">
    <property type="entry name" value="ArfGap"/>
    <property type="match status" value="1"/>
</dbReference>
<evidence type="ECO:0000256" key="2">
    <source>
        <dbReference type="ARBA" id="ARBA00022723"/>
    </source>
</evidence>
<keyword evidence="4" id="KW-0862">Zinc</keyword>
<dbReference type="SUPFAM" id="SSF57863">
    <property type="entry name" value="ArfGap/RecO-like zinc finger"/>
    <property type="match status" value="1"/>
</dbReference>
<dbReference type="AlphaFoldDB" id="A0A1G4K416"/>
<dbReference type="InterPro" id="IPR001164">
    <property type="entry name" value="ArfGAP_dom"/>
</dbReference>
<keyword evidence="2" id="KW-0479">Metal-binding</keyword>
<dbReference type="CDD" id="cd08830">
    <property type="entry name" value="ArfGap_ArfGap1"/>
    <property type="match status" value="1"/>
</dbReference>